<evidence type="ECO:0000256" key="9">
    <source>
        <dbReference type="RuleBase" id="RU369079"/>
    </source>
</evidence>
<dbReference type="OrthoDB" id="7843639at2"/>
<keyword evidence="2 9" id="KW-0813">Transport</keyword>
<comment type="subcellular location">
    <subcellularLocation>
        <location evidence="1 9">Cell inner membrane</location>
        <topology evidence="1 9">Multi-pass membrane protein</topology>
    </subcellularLocation>
</comment>
<feature type="transmembrane region" description="Helical" evidence="9">
    <location>
        <begin position="90"/>
        <end position="108"/>
    </location>
</feature>
<keyword evidence="3" id="KW-1003">Cell membrane</keyword>
<evidence type="ECO:0000256" key="3">
    <source>
        <dbReference type="ARBA" id="ARBA00022475"/>
    </source>
</evidence>
<evidence type="ECO:0000256" key="4">
    <source>
        <dbReference type="ARBA" id="ARBA00022519"/>
    </source>
</evidence>
<evidence type="ECO:0000259" key="10">
    <source>
        <dbReference type="Pfam" id="PF04290"/>
    </source>
</evidence>
<protein>
    <recommendedName>
        <fullName evidence="9">TRAP transporter small permease protein</fullName>
    </recommendedName>
</protein>
<evidence type="ECO:0000256" key="5">
    <source>
        <dbReference type="ARBA" id="ARBA00022692"/>
    </source>
</evidence>
<reference evidence="11 12" key="1">
    <citation type="journal article" date="2014" name="Int. J. Syst. Evol. Microbiol.">
        <title>Sneathiella chungangensis sp. nov., isolated from a marine sand, and emended description of the genus Sneathiella.</title>
        <authorList>
            <person name="Siamphan C."/>
            <person name="Kim H."/>
            <person name="Lee J.S."/>
            <person name="Kim W."/>
        </authorList>
    </citation>
    <scope>NUCLEOTIDE SEQUENCE [LARGE SCALE GENOMIC DNA]</scope>
    <source>
        <strain evidence="11 12">KCTC 32476</strain>
    </source>
</reference>
<dbReference type="PANTHER" id="PTHR35011:SF2">
    <property type="entry name" value="2,3-DIKETO-L-GULONATE TRAP TRANSPORTER SMALL PERMEASE PROTEIN YIAM"/>
    <property type="match status" value="1"/>
</dbReference>
<evidence type="ECO:0000313" key="11">
    <source>
        <dbReference type="EMBL" id="MZR22310.1"/>
    </source>
</evidence>
<dbReference type="AlphaFoldDB" id="A0A845MFT6"/>
<evidence type="ECO:0000256" key="1">
    <source>
        <dbReference type="ARBA" id="ARBA00004429"/>
    </source>
</evidence>
<feature type="transmembrane region" description="Helical" evidence="9">
    <location>
        <begin position="48"/>
        <end position="69"/>
    </location>
</feature>
<comment type="function">
    <text evidence="9">Part of the tripartite ATP-independent periplasmic (TRAP) transport system.</text>
</comment>
<dbReference type="GO" id="GO:0022857">
    <property type="term" value="F:transmembrane transporter activity"/>
    <property type="evidence" value="ECO:0007669"/>
    <property type="project" value="UniProtKB-UniRule"/>
</dbReference>
<keyword evidence="4 9" id="KW-0997">Cell inner membrane</keyword>
<dbReference type="EMBL" id="WTVA01000003">
    <property type="protein sequence ID" value="MZR22310.1"/>
    <property type="molecule type" value="Genomic_DNA"/>
</dbReference>
<keyword evidence="5 9" id="KW-0812">Transmembrane</keyword>
<keyword evidence="6 9" id="KW-1133">Transmembrane helix</keyword>
<evidence type="ECO:0000256" key="2">
    <source>
        <dbReference type="ARBA" id="ARBA00022448"/>
    </source>
</evidence>
<feature type="transmembrane region" description="Helical" evidence="9">
    <location>
        <begin position="20"/>
        <end position="42"/>
    </location>
</feature>
<evidence type="ECO:0000256" key="8">
    <source>
        <dbReference type="ARBA" id="ARBA00038436"/>
    </source>
</evidence>
<evidence type="ECO:0000313" key="12">
    <source>
        <dbReference type="Proteomes" id="UP000445696"/>
    </source>
</evidence>
<keyword evidence="7 9" id="KW-0472">Membrane</keyword>
<dbReference type="Pfam" id="PF04290">
    <property type="entry name" value="DctQ"/>
    <property type="match status" value="1"/>
</dbReference>
<name>A0A845MFT6_9PROT</name>
<accession>A0A845MFT6</accession>
<dbReference type="Proteomes" id="UP000445696">
    <property type="component" value="Unassembled WGS sequence"/>
</dbReference>
<comment type="similarity">
    <text evidence="8 9">Belongs to the TRAP transporter small permease family.</text>
</comment>
<gene>
    <name evidence="11" type="ORF">GQF03_08205</name>
</gene>
<dbReference type="GO" id="GO:0015740">
    <property type="term" value="P:C4-dicarboxylate transport"/>
    <property type="evidence" value="ECO:0007669"/>
    <property type="project" value="TreeGrafter"/>
</dbReference>
<feature type="transmembrane region" description="Helical" evidence="9">
    <location>
        <begin position="173"/>
        <end position="191"/>
    </location>
</feature>
<evidence type="ECO:0000256" key="7">
    <source>
        <dbReference type="ARBA" id="ARBA00023136"/>
    </source>
</evidence>
<sequence>MSGLNPHKARTFVDRLEETLIAIMLGLMTLITFANVVARYVFNSNILWGLETTSILFAWLVLLGVSYCVKMTAHLGVDAVVNLLSPPVRKACTLIAVTCCLVYAFLLLKGGWDFWANFANLPATTGRWFPTGFQENYLAKGWYETNDVFMPDMFQFLSNWFNDGERYEKIPRFIPYVMLPIGMGLLFYRFLQAAWAVYTGRQMLIIVSHEAEDAVEEAAAKVKREE</sequence>
<dbReference type="PANTHER" id="PTHR35011">
    <property type="entry name" value="2,3-DIKETO-L-GULONATE TRAP TRANSPORTER SMALL PERMEASE PROTEIN YIAM"/>
    <property type="match status" value="1"/>
</dbReference>
<comment type="caution">
    <text evidence="11">The sequence shown here is derived from an EMBL/GenBank/DDBJ whole genome shotgun (WGS) entry which is preliminary data.</text>
</comment>
<keyword evidence="12" id="KW-1185">Reference proteome</keyword>
<organism evidence="11 12">
    <name type="scientific">Sneathiella chungangensis</name>
    <dbReference type="NCBI Taxonomy" id="1418234"/>
    <lineage>
        <taxon>Bacteria</taxon>
        <taxon>Pseudomonadati</taxon>
        <taxon>Pseudomonadota</taxon>
        <taxon>Alphaproteobacteria</taxon>
        <taxon>Sneathiellales</taxon>
        <taxon>Sneathiellaceae</taxon>
        <taxon>Sneathiella</taxon>
    </lineage>
</organism>
<dbReference type="GO" id="GO:0005886">
    <property type="term" value="C:plasma membrane"/>
    <property type="evidence" value="ECO:0007669"/>
    <property type="project" value="UniProtKB-SubCell"/>
</dbReference>
<dbReference type="RefSeq" id="WP_161338760.1">
    <property type="nucleotide sequence ID" value="NZ_JBHSDG010000005.1"/>
</dbReference>
<proteinExistence type="inferred from homology"/>
<evidence type="ECO:0000256" key="6">
    <source>
        <dbReference type="ARBA" id="ARBA00022989"/>
    </source>
</evidence>
<dbReference type="InterPro" id="IPR055348">
    <property type="entry name" value="DctQ"/>
</dbReference>
<feature type="domain" description="Tripartite ATP-independent periplasmic transporters DctQ component" evidence="10">
    <location>
        <begin position="28"/>
        <end position="118"/>
    </location>
</feature>
<dbReference type="InterPro" id="IPR007387">
    <property type="entry name" value="TRAP_DctQ"/>
</dbReference>
<comment type="subunit">
    <text evidence="9">The complex comprises the extracytoplasmic solute receptor protein and the two transmembrane proteins.</text>
</comment>